<keyword evidence="10" id="KW-0175">Coiled coil</keyword>
<evidence type="ECO:0000313" key="12">
    <source>
        <dbReference type="Proteomes" id="UP000177501"/>
    </source>
</evidence>
<evidence type="ECO:0000256" key="1">
    <source>
        <dbReference type="ARBA" id="ARBA00003456"/>
    </source>
</evidence>
<evidence type="ECO:0000256" key="7">
    <source>
        <dbReference type="ARBA" id="ARBA00023136"/>
    </source>
</evidence>
<evidence type="ECO:0000256" key="8">
    <source>
        <dbReference type="ARBA" id="ARBA00023196"/>
    </source>
</evidence>
<evidence type="ECO:0000256" key="5">
    <source>
        <dbReference type="ARBA" id="ARBA00022781"/>
    </source>
</evidence>
<dbReference type="Gene3D" id="1.10.287.80">
    <property type="entry name" value="ATP synthase, gamma subunit, helix hairpin domain"/>
    <property type="match status" value="1"/>
</dbReference>
<comment type="caution">
    <text evidence="11">The sequence shown here is derived from an EMBL/GenBank/DDBJ whole genome shotgun (WGS) entry which is preliminary data.</text>
</comment>
<comment type="subcellular location">
    <subcellularLocation>
        <location evidence="2">Membrane</location>
        <topology evidence="2">Peripheral membrane protein</topology>
    </subcellularLocation>
</comment>
<dbReference type="GO" id="GO:0045259">
    <property type="term" value="C:proton-transporting ATP synthase complex"/>
    <property type="evidence" value="ECO:0007669"/>
    <property type="project" value="UniProtKB-KW"/>
</dbReference>
<dbReference type="STRING" id="1802514.A2955_03430"/>
<dbReference type="PRINTS" id="PR00126">
    <property type="entry name" value="ATPASEGAMMA"/>
</dbReference>
<evidence type="ECO:0000256" key="10">
    <source>
        <dbReference type="SAM" id="Coils"/>
    </source>
</evidence>
<feature type="coiled-coil region" evidence="10">
    <location>
        <begin position="250"/>
        <end position="277"/>
    </location>
</feature>
<name>A0A1F8B465_9BACT</name>
<evidence type="ECO:0008006" key="13">
    <source>
        <dbReference type="Google" id="ProtNLM"/>
    </source>
</evidence>
<evidence type="ECO:0000256" key="2">
    <source>
        <dbReference type="ARBA" id="ARBA00004170"/>
    </source>
</evidence>
<keyword evidence="6" id="KW-0406">Ion transport</keyword>
<sequence>MYSRKEFTENINAATSIKSITTIYQEIASLRMNQLKDKVARTSAFLDGVAEIYNHAKSAYIDIIKSQTVKKDKAYKELKFIKRNGKTVLVFLSANEHLYGELILNVWDKFREDKRQTGLDGVVVGTFGKYLVKNESGLDDNVKYFDLDDDKPGQDQINKILDYISKYEQIFVYYGRLITVLNQSPTKEQISGGATLEQKVASKKYLFEPSPQKILEFFETEIISALFNQKVFDHQLSRFASRMVAMDQATENANEIIKKLDRQYKTIKRRVLNKKQQDVFSGILLWNKGVNP</sequence>
<evidence type="ECO:0000256" key="9">
    <source>
        <dbReference type="ARBA" id="ARBA00023310"/>
    </source>
</evidence>
<keyword evidence="9" id="KW-0066">ATP synthesis</keyword>
<keyword evidence="7" id="KW-0472">Membrane</keyword>
<dbReference type="EMBL" id="MGHA01000040">
    <property type="protein sequence ID" value="OGM58816.1"/>
    <property type="molecule type" value="Genomic_DNA"/>
</dbReference>
<comment type="function">
    <text evidence="1">Produces ATP from ADP in the presence of a proton gradient across the membrane. The gamma chain is believed to be important in regulating ATPase activity and the flow of protons through the CF(0) complex.</text>
</comment>
<dbReference type="InterPro" id="IPR035968">
    <property type="entry name" value="ATP_synth_F1_ATPase_gsu"/>
</dbReference>
<dbReference type="InterPro" id="IPR000131">
    <property type="entry name" value="ATP_synth_F1_gsu"/>
</dbReference>
<dbReference type="Pfam" id="PF00231">
    <property type="entry name" value="ATP-synt"/>
    <property type="match status" value="1"/>
</dbReference>
<evidence type="ECO:0000313" key="11">
    <source>
        <dbReference type="EMBL" id="OGM58816.1"/>
    </source>
</evidence>
<organism evidence="11 12">
    <name type="scientific">Candidatus Woesebacteria bacterium RIFCSPLOWO2_01_FULL_37_19</name>
    <dbReference type="NCBI Taxonomy" id="1802514"/>
    <lineage>
        <taxon>Bacteria</taxon>
        <taxon>Candidatus Woeseibacteriota</taxon>
    </lineage>
</organism>
<evidence type="ECO:0000256" key="3">
    <source>
        <dbReference type="ARBA" id="ARBA00007681"/>
    </source>
</evidence>
<keyword evidence="4" id="KW-0813">Transport</keyword>
<reference evidence="11 12" key="1">
    <citation type="journal article" date="2016" name="Nat. Commun.">
        <title>Thousands of microbial genomes shed light on interconnected biogeochemical processes in an aquifer system.</title>
        <authorList>
            <person name="Anantharaman K."/>
            <person name="Brown C.T."/>
            <person name="Hug L.A."/>
            <person name="Sharon I."/>
            <person name="Castelle C.J."/>
            <person name="Probst A.J."/>
            <person name="Thomas B.C."/>
            <person name="Singh A."/>
            <person name="Wilkins M.J."/>
            <person name="Karaoz U."/>
            <person name="Brodie E.L."/>
            <person name="Williams K.H."/>
            <person name="Hubbard S.S."/>
            <person name="Banfield J.F."/>
        </authorList>
    </citation>
    <scope>NUCLEOTIDE SEQUENCE [LARGE SCALE GENOMIC DNA]</scope>
</reference>
<keyword evidence="5" id="KW-0375">Hydrogen ion transport</keyword>
<gene>
    <name evidence="11" type="ORF">A2955_03430</name>
</gene>
<evidence type="ECO:0000256" key="6">
    <source>
        <dbReference type="ARBA" id="ARBA00023065"/>
    </source>
</evidence>
<comment type="similarity">
    <text evidence="3">Belongs to the ATPase gamma chain family.</text>
</comment>
<dbReference type="GO" id="GO:0046933">
    <property type="term" value="F:proton-transporting ATP synthase activity, rotational mechanism"/>
    <property type="evidence" value="ECO:0007669"/>
    <property type="project" value="InterPro"/>
</dbReference>
<protein>
    <recommendedName>
        <fullName evidence="13">ATP synthase gamma chain</fullName>
    </recommendedName>
</protein>
<evidence type="ECO:0000256" key="4">
    <source>
        <dbReference type="ARBA" id="ARBA00022448"/>
    </source>
</evidence>
<dbReference type="Proteomes" id="UP000177501">
    <property type="component" value="Unassembled WGS sequence"/>
</dbReference>
<accession>A0A1F8B465</accession>
<dbReference type="AlphaFoldDB" id="A0A1F8B465"/>
<dbReference type="Gene3D" id="3.40.1380.10">
    <property type="match status" value="1"/>
</dbReference>
<dbReference type="SUPFAM" id="SSF52943">
    <property type="entry name" value="ATP synthase (F1-ATPase), gamma subunit"/>
    <property type="match status" value="1"/>
</dbReference>
<keyword evidence="8" id="KW-0139">CF(1)</keyword>
<proteinExistence type="inferred from homology"/>